<sequence>AFWHFDQQSLEASHGKKLMWLNKIKKKLKMKWYIQVDGFVQDMNTIFQNHRSFYKNNQKFIRLGSQVEDVFQNNFRNTFAIQERSEDSSPLEPTL</sequence>
<dbReference type="EMBL" id="VOAJ01000528">
    <property type="protein sequence ID" value="KAF0886997.1"/>
    <property type="molecule type" value="Genomic_DNA"/>
</dbReference>
<dbReference type="GO" id="GO:0000981">
    <property type="term" value="F:DNA-binding transcription factor activity, RNA polymerase II-specific"/>
    <property type="evidence" value="ECO:0007669"/>
    <property type="project" value="TreeGrafter"/>
</dbReference>
<dbReference type="InterPro" id="IPR001487">
    <property type="entry name" value="Bromodomain"/>
</dbReference>
<feature type="domain" description="Bromo" evidence="2">
    <location>
        <begin position="19"/>
        <end position="60"/>
    </location>
</feature>
<dbReference type="Gene3D" id="1.20.920.10">
    <property type="entry name" value="Bromodomain-like"/>
    <property type="match status" value="1"/>
</dbReference>
<dbReference type="Pfam" id="PF00439">
    <property type="entry name" value="Bromodomain"/>
    <property type="match status" value="1"/>
</dbReference>
<evidence type="ECO:0000313" key="3">
    <source>
        <dbReference type="EMBL" id="KAF0886997.1"/>
    </source>
</evidence>
<organism evidence="3 4">
    <name type="scientific">Crocuta crocuta</name>
    <name type="common">Spotted hyena</name>
    <dbReference type="NCBI Taxonomy" id="9678"/>
    <lineage>
        <taxon>Eukaryota</taxon>
        <taxon>Metazoa</taxon>
        <taxon>Chordata</taxon>
        <taxon>Craniata</taxon>
        <taxon>Vertebrata</taxon>
        <taxon>Euteleostomi</taxon>
        <taxon>Mammalia</taxon>
        <taxon>Eutheria</taxon>
        <taxon>Laurasiatheria</taxon>
        <taxon>Carnivora</taxon>
        <taxon>Feliformia</taxon>
        <taxon>Hyaenidae</taxon>
        <taxon>Crocuta</taxon>
    </lineage>
</organism>
<evidence type="ECO:0000259" key="2">
    <source>
        <dbReference type="Pfam" id="PF00439"/>
    </source>
</evidence>
<protein>
    <submittedName>
        <fullName evidence="3">SP140 protein</fullName>
    </submittedName>
</protein>
<evidence type="ECO:0000256" key="1">
    <source>
        <dbReference type="ARBA" id="ARBA00023117"/>
    </source>
</evidence>
<accession>A0A6G1BH22</accession>
<proteinExistence type="predicted"/>
<dbReference type="InterPro" id="IPR043563">
    <property type="entry name" value="Sp110/Sp140/Sp140L-like"/>
</dbReference>
<dbReference type="PANTHER" id="PTHR46386">
    <property type="entry name" value="NUCLEAR BODY PROTEIN SP140"/>
    <property type="match status" value="1"/>
</dbReference>
<dbReference type="InterPro" id="IPR036427">
    <property type="entry name" value="Bromodomain-like_sf"/>
</dbReference>
<dbReference type="GO" id="GO:0005634">
    <property type="term" value="C:nucleus"/>
    <property type="evidence" value="ECO:0007669"/>
    <property type="project" value="TreeGrafter"/>
</dbReference>
<dbReference type="Proteomes" id="UP000475037">
    <property type="component" value="Unassembled WGS sequence"/>
</dbReference>
<name>A0A6G1BH22_CROCR</name>
<keyword evidence="1" id="KW-0103">Bromodomain</keyword>
<keyword evidence="4" id="KW-1185">Reference proteome</keyword>
<evidence type="ECO:0000313" key="4">
    <source>
        <dbReference type="Proteomes" id="UP000475037"/>
    </source>
</evidence>
<comment type="caution">
    <text evidence="3">The sequence shown here is derived from an EMBL/GenBank/DDBJ whole genome shotgun (WGS) entry which is preliminary data.</text>
</comment>
<feature type="non-terminal residue" evidence="3">
    <location>
        <position position="95"/>
    </location>
</feature>
<reference evidence="3 4" key="1">
    <citation type="submission" date="2019-11" db="EMBL/GenBank/DDBJ databases">
        <authorList>
            <person name="Yang C."/>
            <person name="Li F."/>
        </authorList>
    </citation>
    <scope>NUCLEOTIDE SEQUENCE [LARGE SCALE GENOMIC DNA]</scope>
    <source>
        <strain evidence="3">KB4526</strain>
        <tissue evidence="3">Muscle</tissue>
    </source>
</reference>
<dbReference type="PANTHER" id="PTHR46386:SF1">
    <property type="entry name" value="NUCLEAR BODY PROTEIN SP140-LIKE PROTEIN"/>
    <property type="match status" value="1"/>
</dbReference>
<dbReference type="AlphaFoldDB" id="A0A6G1BH22"/>
<feature type="non-terminal residue" evidence="3">
    <location>
        <position position="1"/>
    </location>
</feature>
<gene>
    <name evidence="3" type="primary">Sp140</name>
    <name evidence="3" type="ORF">FOF47_R01453</name>
</gene>
<dbReference type="SUPFAM" id="SSF47370">
    <property type="entry name" value="Bromodomain"/>
    <property type="match status" value="1"/>
</dbReference>